<comment type="similarity">
    <text evidence="2">Belongs to the methyl-accepting chemotaxis (MCP) protein family.</text>
</comment>
<feature type="domain" description="HAMP" evidence="7">
    <location>
        <begin position="892"/>
        <end position="942"/>
    </location>
</feature>
<keyword evidence="5" id="KW-0812">Transmembrane</keyword>
<evidence type="ECO:0000259" key="6">
    <source>
        <dbReference type="PROSITE" id="PS50111"/>
    </source>
</evidence>
<dbReference type="PROSITE" id="PS50885">
    <property type="entry name" value="HAMP"/>
    <property type="match status" value="3"/>
</dbReference>
<evidence type="ECO:0000256" key="3">
    <source>
        <dbReference type="PROSITE-ProRule" id="PRU00284"/>
    </source>
</evidence>
<dbReference type="InterPro" id="IPR024478">
    <property type="entry name" value="HlyB_4HB_MCP"/>
</dbReference>
<feature type="transmembrane region" description="Helical" evidence="5">
    <location>
        <begin position="193"/>
        <end position="214"/>
    </location>
</feature>
<protein>
    <submittedName>
        <fullName evidence="8">MCP four helix bundle domain-containing protein</fullName>
    </submittedName>
</protein>
<sequence>MKWFYDLKLGAKLMTGFIAVAIVAGVVGYFGIREIRVIEQADAKLYEKVTVPMAHLQDISTSFQRMRVNLRDMMDTTGTEQQEKIGRIAKFREEINTVSAEFEKTIMTDEGRKLFEEFKRTRSVYGPMVDQMIALAKAGKIPEAQAVMRGAGSKASREEQNAIEALVDAKLKQGKATAAGNAEVAATATTTMLIFIAVGILLAVGLGLFITRIVQKQLGADPKEVGEVANRVAAGDMSVAIDLKGVSSDSVMAAMQKMVDSIKALVADASMLSDAAIAGKLATRADAGKHQGDFQKVVAGVNDTLDAVIGPLNVAAEYVDRISKGDVPPKITDSYNGDFNEIKNNLNVCIDAVNALVADAAMLSQAAVDGKLATRADATRHQGDFRRIVSGVNDTLDAVIGPLNVAAEYVDRISKGDIPPRITDSYNGDFNEIKNNLNVCIDTLDALIADMNNMSKQHDLGDIDAQIAAGNYQGVYRDMAAGVNNMVNGHIAVKKKAMACIAEFGRGNFEAELEKFPGKKAFINDTIEQVRTNLKALIADADMLVQAAVAGKLATRADATKHQGDFRKIVAGVNETLDAVIGPLNVAAEYVDRISKGDIPPRITDNYNGDFNEIKLNLNNCIDIMNNLLIEANKVVKAAADGQLDERANAELFIGGWKELVMGVNNIVTNIVNPLMVTADYVDKVAKGVIPPAIVTEYKGQYNIIKENLNAVVKMMNELLQQTDIIIQAAAEGRLDQRADATLFVGGWHKLVSGVNDTVTNIVNPLMVTADYVDKVAKGVIPPAIVTEYKGQYNIIKENLNAVVKMMNELLQQTDIIIQAAAEGRLDQRADATLFVGGWHKLVSGVNDTVTNIVNPLMVTADYVDRIAKGDMPPAIVTEYKGQYNLIKTNLNVLIEAINKITDAAKEVSNGNLMVSLKERSAQDELIHALSAMVGKITEVVTEVKVAADNVASGSVQLSANAQSMSQGASQQAAAAEEASSSMEEMSANIRQNADNAQQTEKIAVKSADDAKEGGKAVAETVQAMKDIAGKISIIEEIARQTNMLALNAAIEAARAGEHGKGFAVVASEVRKLAERSQVAAGEISELSVSSVEVAERAGEMLSAILPDIQKTAELVQEINASSKEQDTGAQQINKAIQQLDQVIQQNASSSEEMASTAEELSSQSEQLQSTISFFKVDMAAREHHAAPKQLTRSAAKSEVKQLKQRSGAQAKKAMGHDLVLADMDGDSDFERF</sequence>
<dbReference type="SMART" id="SM00283">
    <property type="entry name" value="MA"/>
    <property type="match status" value="1"/>
</dbReference>
<dbReference type="Pfam" id="PF00015">
    <property type="entry name" value="MCPsignal"/>
    <property type="match status" value="1"/>
</dbReference>
<keyword evidence="3" id="KW-0807">Transducer</keyword>
<keyword evidence="5" id="KW-0472">Membrane</keyword>
<dbReference type="InterPro" id="IPR004089">
    <property type="entry name" value="MCPsignal_dom"/>
</dbReference>
<feature type="domain" description="HAMP" evidence="7">
    <location>
        <begin position="397"/>
        <end position="449"/>
    </location>
</feature>
<dbReference type="SMART" id="SM00304">
    <property type="entry name" value="HAMP"/>
    <property type="match status" value="5"/>
</dbReference>
<evidence type="ECO:0000259" key="7">
    <source>
        <dbReference type="PROSITE" id="PS50885"/>
    </source>
</evidence>
<name>A0ABX8JMV3_9BACT</name>
<dbReference type="InterPro" id="IPR041395">
    <property type="entry name" value="McpB_HAMP_3rd"/>
</dbReference>
<dbReference type="EMBL" id="CP076724">
    <property type="protein sequence ID" value="QWV98707.1"/>
    <property type="molecule type" value="Genomic_DNA"/>
</dbReference>
<reference evidence="8 9" key="1">
    <citation type="submission" date="2021-06" db="EMBL/GenBank/DDBJ databases">
        <title>Gemonas diversity in paddy soil.</title>
        <authorList>
            <person name="Liu G."/>
        </authorList>
    </citation>
    <scope>NUCLEOTIDE SEQUENCE [LARGE SCALE GENOMIC DNA]</scope>
    <source>
        <strain evidence="8 9">RG29</strain>
    </source>
</reference>
<keyword evidence="5" id="KW-1133">Transmembrane helix</keyword>
<dbReference type="CDD" id="cd19411">
    <property type="entry name" value="MCP2201-like_sensor"/>
    <property type="match status" value="1"/>
</dbReference>
<evidence type="ECO:0000256" key="5">
    <source>
        <dbReference type="SAM" id="Phobius"/>
    </source>
</evidence>
<dbReference type="Pfam" id="PF18575">
    <property type="entry name" value="HAMP_N3"/>
    <property type="match status" value="1"/>
</dbReference>
<accession>A0ABX8JMV3</accession>
<feature type="transmembrane region" description="Helical" evidence="5">
    <location>
        <begin position="13"/>
        <end position="32"/>
    </location>
</feature>
<evidence type="ECO:0000256" key="1">
    <source>
        <dbReference type="ARBA" id="ARBA00022500"/>
    </source>
</evidence>
<feature type="domain" description="HAMP" evidence="7">
    <location>
        <begin position="306"/>
        <end position="358"/>
    </location>
</feature>
<dbReference type="InterPro" id="IPR003660">
    <property type="entry name" value="HAMP_dom"/>
</dbReference>
<dbReference type="Pfam" id="PF18947">
    <property type="entry name" value="HAMP_2"/>
    <property type="match status" value="6"/>
</dbReference>
<feature type="region of interest" description="Disordered" evidence="4">
    <location>
        <begin position="1185"/>
        <end position="1214"/>
    </location>
</feature>
<dbReference type="PANTHER" id="PTHR43531:SF11">
    <property type="entry name" value="METHYL-ACCEPTING CHEMOTAXIS PROTEIN 3"/>
    <property type="match status" value="1"/>
</dbReference>
<organism evidence="8 9">
    <name type="scientific">Geomonas diazotrophica</name>
    <dbReference type="NCBI Taxonomy" id="2843197"/>
    <lineage>
        <taxon>Bacteria</taxon>
        <taxon>Pseudomonadati</taxon>
        <taxon>Thermodesulfobacteriota</taxon>
        <taxon>Desulfuromonadia</taxon>
        <taxon>Geobacterales</taxon>
        <taxon>Geobacteraceae</taxon>
        <taxon>Geomonas</taxon>
    </lineage>
</organism>
<dbReference type="CDD" id="cd11386">
    <property type="entry name" value="MCP_signal"/>
    <property type="match status" value="1"/>
</dbReference>
<evidence type="ECO:0000256" key="4">
    <source>
        <dbReference type="SAM" id="MobiDB-lite"/>
    </source>
</evidence>
<dbReference type="CDD" id="cd17528">
    <property type="entry name" value="HAMP_III"/>
    <property type="match status" value="1"/>
</dbReference>
<feature type="domain" description="Methyl-accepting transducer" evidence="6">
    <location>
        <begin position="947"/>
        <end position="1162"/>
    </location>
</feature>
<dbReference type="PANTHER" id="PTHR43531">
    <property type="entry name" value="PROTEIN ICFG"/>
    <property type="match status" value="1"/>
</dbReference>
<dbReference type="InterPro" id="IPR051310">
    <property type="entry name" value="MCP_chemotaxis"/>
</dbReference>
<dbReference type="CDD" id="cd17527">
    <property type="entry name" value="HAMP_II"/>
    <property type="match status" value="1"/>
</dbReference>
<dbReference type="Pfam" id="PF12729">
    <property type="entry name" value="4HB_MCP_1"/>
    <property type="match status" value="1"/>
</dbReference>
<gene>
    <name evidence="8" type="ORF">KP005_05315</name>
</gene>
<evidence type="ECO:0000313" key="8">
    <source>
        <dbReference type="EMBL" id="QWV98707.1"/>
    </source>
</evidence>
<proteinExistence type="inferred from homology"/>
<dbReference type="PROSITE" id="PS50111">
    <property type="entry name" value="CHEMOTAXIS_TRANSDUC_2"/>
    <property type="match status" value="1"/>
</dbReference>
<dbReference type="InterPro" id="IPR047347">
    <property type="entry name" value="YvaQ-like_sensor"/>
</dbReference>
<dbReference type="Proteomes" id="UP000683493">
    <property type="component" value="Chromosome"/>
</dbReference>
<keyword evidence="1" id="KW-0145">Chemotaxis</keyword>
<evidence type="ECO:0000256" key="2">
    <source>
        <dbReference type="ARBA" id="ARBA00029447"/>
    </source>
</evidence>
<evidence type="ECO:0000313" key="9">
    <source>
        <dbReference type="Proteomes" id="UP000683493"/>
    </source>
</evidence>
<keyword evidence="9" id="KW-1185">Reference proteome</keyword>